<evidence type="ECO:0000313" key="1">
    <source>
        <dbReference type="EMBL" id="QJR43735.1"/>
    </source>
</evidence>
<dbReference type="Proteomes" id="UP000500686">
    <property type="component" value="Chromosome"/>
</dbReference>
<proteinExistence type="predicted"/>
<dbReference type="EMBL" id="CP053096">
    <property type="protein sequence ID" value="QJR43735.1"/>
    <property type="molecule type" value="Genomic_DNA"/>
</dbReference>
<reference evidence="1 2" key="1">
    <citation type="submission" date="2020-05" db="EMBL/GenBank/DDBJ databases">
        <title>Novel Mycoplasma species detected in Mirounga angustirostris (northern elephant seal) from the USA.</title>
        <authorList>
            <person name="Volokhov D.V."/>
        </authorList>
    </citation>
    <scope>NUCLEOTIDE SEQUENCE [LARGE SCALE GENOMIC DNA]</scope>
    <source>
        <strain evidence="1 2">Mirounga ES2806-GEN</strain>
    </source>
</reference>
<keyword evidence="2" id="KW-1185">Reference proteome</keyword>
<sequence length="62" mass="7443">MNNYYVPITDENKRFYMGDGKANFVMNSSGELMFIIENKILKVKIWKENNWQITNYFAKDII</sequence>
<gene>
    <name evidence="1" type="ORF">HLA87_03020</name>
</gene>
<dbReference type="RefSeq" id="WP_171111800.1">
    <property type="nucleotide sequence ID" value="NZ_CP053096.1"/>
</dbReference>
<protein>
    <submittedName>
        <fullName evidence="1">Uncharacterized protein</fullName>
    </submittedName>
</protein>
<name>A0A6M4JBI0_9MOLU</name>
<dbReference type="AlphaFoldDB" id="A0A6M4JBI0"/>
<dbReference type="KEGG" id="mmir:HLA87_03020"/>
<organism evidence="1 2">
    <name type="scientific">Mycoplasma miroungigenitalium</name>
    <dbReference type="NCBI Taxonomy" id="754515"/>
    <lineage>
        <taxon>Bacteria</taxon>
        <taxon>Bacillati</taxon>
        <taxon>Mycoplasmatota</taxon>
        <taxon>Mollicutes</taxon>
        <taxon>Mycoplasmataceae</taxon>
        <taxon>Mycoplasma</taxon>
    </lineage>
</organism>
<accession>A0A6M4JBI0</accession>
<evidence type="ECO:0000313" key="2">
    <source>
        <dbReference type="Proteomes" id="UP000500686"/>
    </source>
</evidence>